<comment type="subcellular location">
    <subcellularLocation>
        <location evidence="1">Cell outer membrane</location>
    </subcellularLocation>
</comment>
<dbReference type="InterPro" id="IPR033985">
    <property type="entry name" value="SusD-like_N"/>
</dbReference>
<feature type="domain" description="RagB/SusD" evidence="7">
    <location>
        <begin position="374"/>
        <end position="524"/>
    </location>
</feature>
<organism evidence="9 10">
    <name type="scientific">Epilithonimonas bovis DSM 19482</name>
    <dbReference type="NCBI Taxonomy" id="1121284"/>
    <lineage>
        <taxon>Bacteria</taxon>
        <taxon>Pseudomonadati</taxon>
        <taxon>Bacteroidota</taxon>
        <taxon>Flavobacteriia</taxon>
        <taxon>Flavobacteriales</taxon>
        <taxon>Weeksellaceae</taxon>
        <taxon>Chryseobacterium group</taxon>
        <taxon>Epilithonimonas</taxon>
    </lineage>
</organism>
<dbReference type="AlphaFoldDB" id="A0A1U7PXQ2"/>
<dbReference type="Gene3D" id="1.10.3780.10">
    <property type="entry name" value="SusD-like"/>
    <property type="match status" value="1"/>
</dbReference>
<dbReference type="OrthoDB" id="5694214at2"/>
<dbReference type="CDD" id="cd08977">
    <property type="entry name" value="SusD"/>
    <property type="match status" value="1"/>
</dbReference>
<evidence type="ECO:0000259" key="7">
    <source>
        <dbReference type="Pfam" id="PF07980"/>
    </source>
</evidence>
<comment type="similarity">
    <text evidence="2">Belongs to the SusD family.</text>
</comment>
<dbReference type="RefSeq" id="WP_076782721.1">
    <property type="nucleotide sequence ID" value="NZ_FTPU01000010.1"/>
</dbReference>
<dbReference type="Pfam" id="PF14322">
    <property type="entry name" value="SusD-like_3"/>
    <property type="match status" value="1"/>
</dbReference>
<evidence type="ECO:0000256" key="1">
    <source>
        <dbReference type="ARBA" id="ARBA00004442"/>
    </source>
</evidence>
<evidence type="ECO:0000313" key="10">
    <source>
        <dbReference type="Proteomes" id="UP000187261"/>
    </source>
</evidence>
<name>A0A1U7PXQ2_9FLAO</name>
<evidence type="ECO:0000256" key="5">
    <source>
        <dbReference type="ARBA" id="ARBA00023237"/>
    </source>
</evidence>
<dbReference type="STRING" id="1121284.SAMN05660493_01235"/>
<reference evidence="10" key="1">
    <citation type="submission" date="2016-10" db="EMBL/GenBank/DDBJ databases">
        <authorList>
            <person name="Varghese N."/>
            <person name="Submissions S."/>
        </authorList>
    </citation>
    <scope>NUCLEOTIDE SEQUENCE [LARGE SCALE GENOMIC DNA]</scope>
    <source>
        <strain evidence="10">DSM 19482</strain>
    </source>
</reference>
<protein>
    <submittedName>
        <fullName evidence="9">Starch-binding associating with outer membrane</fullName>
    </submittedName>
</protein>
<feature type="chain" id="PRO_5012527402" evidence="6">
    <location>
        <begin position="21"/>
        <end position="524"/>
    </location>
</feature>
<dbReference type="InterPro" id="IPR011990">
    <property type="entry name" value="TPR-like_helical_dom_sf"/>
</dbReference>
<accession>A0A1U7PXQ2</accession>
<dbReference type="Proteomes" id="UP000187261">
    <property type="component" value="Unassembled WGS sequence"/>
</dbReference>
<proteinExistence type="inferred from homology"/>
<feature type="domain" description="SusD-like N-terminal" evidence="8">
    <location>
        <begin position="99"/>
        <end position="249"/>
    </location>
</feature>
<evidence type="ECO:0000256" key="6">
    <source>
        <dbReference type="SAM" id="SignalP"/>
    </source>
</evidence>
<evidence type="ECO:0000256" key="2">
    <source>
        <dbReference type="ARBA" id="ARBA00006275"/>
    </source>
</evidence>
<keyword evidence="10" id="KW-1185">Reference proteome</keyword>
<evidence type="ECO:0000256" key="3">
    <source>
        <dbReference type="ARBA" id="ARBA00022729"/>
    </source>
</evidence>
<evidence type="ECO:0000259" key="8">
    <source>
        <dbReference type="Pfam" id="PF14322"/>
    </source>
</evidence>
<gene>
    <name evidence="9" type="ORF">SAMN05660493_01235</name>
</gene>
<dbReference type="SUPFAM" id="SSF48452">
    <property type="entry name" value="TPR-like"/>
    <property type="match status" value="1"/>
</dbReference>
<keyword evidence="3 6" id="KW-0732">Signal</keyword>
<feature type="signal peptide" evidence="6">
    <location>
        <begin position="1"/>
        <end position="20"/>
    </location>
</feature>
<dbReference type="Gene3D" id="1.25.40.10">
    <property type="entry name" value="Tetratricopeptide repeat domain"/>
    <property type="match status" value="1"/>
</dbReference>
<evidence type="ECO:0000313" key="9">
    <source>
        <dbReference type="EMBL" id="SIT96548.1"/>
    </source>
</evidence>
<dbReference type="EMBL" id="FTPU01000010">
    <property type="protein sequence ID" value="SIT96548.1"/>
    <property type="molecule type" value="Genomic_DNA"/>
</dbReference>
<dbReference type="GO" id="GO:0009279">
    <property type="term" value="C:cell outer membrane"/>
    <property type="evidence" value="ECO:0007669"/>
    <property type="project" value="UniProtKB-SubCell"/>
</dbReference>
<dbReference type="Pfam" id="PF07980">
    <property type="entry name" value="SusD_RagB"/>
    <property type="match status" value="1"/>
</dbReference>
<sequence length="524" mass="57892">MKYSKYKTITIAAVIFGTFATTSCVNDLEQVPITDVTSISVFSDFANYPNALAKLYGGLAHGGQEGGGGNPDINGIDGNFSQYTRQLFTLQSLPTDEAVIAWNDGNLQTLHKMTWDSQNEFVGAMYYRIYTEIAFCNEFLRNTTDEKLAGNNITGANLTEAKYMRAEARFLRALAYYDALDLFGNVPFVKEDYLPGSVTPPERIARPDLFKFVEAELLACSTDLKDARTNEYARADKAAAWVLLARLYLNAEVYTGTERYKDVITYCDKVTSSGYSLKTKYADLFLADNDQNNPEVIFPVAFDGLRIQTYGGTTYLVHAAVGGSMKADDFGINGGWGGLRTTKAYVSLFPSTDTRGNFYKDGQNLEINDLGSFTDGYGYIKYKNITSAGTKGKDAAGNFVDADIPLLRLADVYLMYAEAYTRGGGGDGAKALTYVNALRQRGGAPAVSSINSDFILDERGREMGWEMTRRTDLIRYKKFTTSAYLWPWKGGVKDGAAVADYRNLYPIPAKDIIANRNLIQNSGY</sequence>
<keyword evidence="5" id="KW-0998">Cell outer membrane</keyword>
<keyword evidence="4" id="KW-0472">Membrane</keyword>
<evidence type="ECO:0000256" key="4">
    <source>
        <dbReference type="ARBA" id="ARBA00023136"/>
    </source>
</evidence>
<dbReference type="PROSITE" id="PS51257">
    <property type="entry name" value="PROKAR_LIPOPROTEIN"/>
    <property type="match status" value="1"/>
</dbReference>
<dbReference type="InterPro" id="IPR012944">
    <property type="entry name" value="SusD_RagB_dom"/>
</dbReference>
<dbReference type="Gene3D" id="1.25.40.390">
    <property type="match status" value="1"/>
</dbReference>